<keyword evidence="7 9" id="KW-0067">ATP-binding</keyword>
<dbReference type="OrthoDB" id="9809438at2"/>
<comment type="caution">
    <text evidence="12">The sequence shown here is derived from an EMBL/GenBank/DDBJ whole genome shotgun (WGS) entry which is preliminary data.</text>
</comment>
<dbReference type="EMBL" id="SACY01000004">
    <property type="protein sequence ID" value="RVU24207.1"/>
    <property type="molecule type" value="Genomic_DNA"/>
</dbReference>
<protein>
    <recommendedName>
        <fullName evidence="3 9">4-diphosphocytidyl-2-C-methyl-D-erythritol kinase</fullName>
        <shortName evidence="9">CMK</shortName>
        <ecNumber evidence="2 9">2.7.1.148</ecNumber>
    </recommendedName>
    <alternativeName>
        <fullName evidence="8 9">4-(cytidine-5'-diphospho)-2-C-methyl-D-erythritol kinase</fullName>
    </alternativeName>
</protein>
<dbReference type="Gene3D" id="3.30.70.890">
    <property type="entry name" value="GHMP kinase, C-terminal domain"/>
    <property type="match status" value="1"/>
</dbReference>
<evidence type="ECO:0000313" key="13">
    <source>
        <dbReference type="Proteomes" id="UP000282832"/>
    </source>
</evidence>
<evidence type="ECO:0000256" key="5">
    <source>
        <dbReference type="ARBA" id="ARBA00022741"/>
    </source>
</evidence>
<comment type="pathway">
    <text evidence="9">Isoprenoid biosynthesis; isopentenyl diphosphate biosynthesis via DXP pathway; isopentenyl diphosphate from 1-deoxy-D-xylulose 5-phosphate: step 3/6.</text>
</comment>
<keyword evidence="9" id="KW-0414">Isoprene biosynthesis</keyword>
<dbReference type="HAMAP" id="MF_00061">
    <property type="entry name" value="IspE"/>
    <property type="match status" value="1"/>
</dbReference>
<dbReference type="UniPathway" id="UPA00056">
    <property type="reaction ID" value="UER00094"/>
</dbReference>
<dbReference type="GO" id="GO:0019288">
    <property type="term" value="P:isopentenyl diphosphate biosynthetic process, methylerythritol 4-phosphate pathway"/>
    <property type="evidence" value="ECO:0007669"/>
    <property type="project" value="UniProtKB-UniRule"/>
</dbReference>
<dbReference type="SUPFAM" id="SSF54211">
    <property type="entry name" value="Ribosomal protein S5 domain 2-like"/>
    <property type="match status" value="1"/>
</dbReference>
<keyword evidence="13" id="KW-1185">Reference proteome</keyword>
<gene>
    <name evidence="9" type="primary">ispE</name>
    <name evidence="12" type="ORF">EOJ36_09820</name>
</gene>
<dbReference type="NCBIfam" id="TIGR00154">
    <property type="entry name" value="ispE"/>
    <property type="match status" value="1"/>
</dbReference>
<dbReference type="RefSeq" id="WP_127804854.1">
    <property type="nucleotide sequence ID" value="NZ_SACY01000004.1"/>
</dbReference>
<feature type="active site" evidence="9">
    <location>
        <position position="8"/>
    </location>
</feature>
<keyword evidence="6 9" id="KW-0418">Kinase</keyword>
<dbReference type="Pfam" id="PF08544">
    <property type="entry name" value="GHMP_kinases_C"/>
    <property type="match status" value="1"/>
</dbReference>
<dbReference type="Pfam" id="PF00288">
    <property type="entry name" value="GHMP_kinases_N"/>
    <property type="match status" value="1"/>
</dbReference>
<dbReference type="Proteomes" id="UP000282832">
    <property type="component" value="Unassembled WGS sequence"/>
</dbReference>
<name>A0A437PPQ6_9BACT</name>
<evidence type="ECO:0000259" key="10">
    <source>
        <dbReference type="Pfam" id="PF00288"/>
    </source>
</evidence>
<keyword evidence="5 9" id="KW-0547">Nucleotide-binding</keyword>
<dbReference type="PANTHER" id="PTHR43527:SF2">
    <property type="entry name" value="4-DIPHOSPHOCYTIDYL-2-C-METHYL-D-ERYTHRITOL KINASE, CHLOROPLASTIC"/>
    <property type="match status" value="1"/>
</dbReference>
<comment type="similarity">
    <text evidence="1 9">Belongs to the GHMP kinase family. IspE subfamily.</text>
</comment>
<dbReference type="InterPro" id="IPR014721">
    <property type="entry name" value="Ribsml_uS5_D2-typ_fold_subgr"/>
</dbReference>
<dbReference type="InterPro" id="IPR020568">
    <property type="entry name" value="Ribosomal_Su5_D2-typ_SF"/>
</dbReference>
<evidence type="ECO:0000256" key="6">
    <source>
        <dbReference type="ARBA" id="ARBA00022777"/>
    </source>
</evidence>
<feature type="domain" description="GHMP kinase C-terminal" evidence="11">
    <location>
        <begin position="204"/>
        <end position="255"/>
    </location>
</feature>
<evidence type="ECO:0000313" key="12">
    <source>
        <dbReference type="EMBL" id="RVU24207.1"/>
    </source>
</evidence>
<keyword evidence="4 9" id="KW-0808">Transferase</keyword>
<dbReference type="GO" id="GO:0005524">
    <property type="term" value="F:ATP binding"/>
    <property type="evidence" value="ECO:0007669"/>
    <property type="project" value="UniProtKB-UniRule"/>
</dbReference>
<dbReference type="EC" id="2.7.1.148" evidence="2 9"/>
<dbReference type="GO" id="GO:0016114">
    <property type="term" value="P:terpenoid biosynthetic process"/>
    <property type="evidence" value="ECO:0007669"/>
    <property type="project" value="UniProtKB-UniRule"/>
</dbReference>
<organism evidence="12 13">
    <name type="scientific">Sandaracinomonas limnophila</name>
    <dbReference type="NCBI Taxonomy" id="1862386"/>
    <lineage>
        <taxon>Bacteria</taxon>
        <taxon>Pseudomonadati</taxon>
        <taxon>Bacteroidota</taxon>
        <taxon>Cytophagia</taxon>
        <taxon>Cytophagales</taxon>
        <taxon>Flectobacillaceae</taxon>
        <taxon>Sandaracinomonas</taxon>
    </lineage>
</organism>
<dbReference type="InterPro" id="IPR036554">
    <property type="entry name" value="GHMP_kinase_C_sf"/>
</dbReference>
<comment type="function">
    <text evidence="9">Catalyzes the phosphorylation of the position 2 hydroxy group of 4-diphosphocytidyl-2C-methyl-D-erythritol.</text>
</comment>
<evidence type="ECO:0000256" key="8">
    <source>
        <dbReference type="ARBA" id="ARBA00032554"/>
    </source>
</evidence>
<sequence>MVVFPNAKINIGLYITEKRPDGFHNLETAFFHVPWTDILEITPSDRFSFTSTGLAIAGNLTDNLCVKAYHLLKKQFELPAVDIHLHKIIPMGAGLGGGSADATYTLLALRDLFNIPLTNQELIPFAQQLGSDCAFFLEDSPQFGTGKGDHLQAIETRLTGLWALLIFPNFGVSTQQAYSGVKPQKAPFYLPDALKPPVESWKNTISNDFEKTIFPLFPQLETIKENLYEMGALYAAMSGSGSTMFGLFAAEPSEEFFQNKNFTIKIVQF</sequence>
<evidence type="ECO:0000256" key="1">
    <source>
        <dbReference type="ARBA" id="ARBA00009684"/>
    </source>
</evidence>
<evidence type="ECO:0000256" key="2">
    <source>
        <dbReference type="ARBA" id="ARBA00012052"/>
    </source>
</evidence>
<reference evidence="12 13" key="1">
    <citation type="submission" date="2019-01" db="EMBL/GenBank/DDBJ databases">
        <authorList>
            <person name="Chen W.-M."/>
        </authorList>
    </citation>
    <scope>NUCLEOTIDE SEQUENCE [LARGE SCALE GENOMIC DNA]</scope>
    <source>
        <strain evidence="12 13">FSY-15</strain>
    </source>
</reference>
<dbReference type="SUPFAM" id="SSF55060">
    <property type="entry name" value="GHMP Kinase, C-terminal domain"/>
    <property type="match status" value="1"/>
</dbReference>
<evidence type="ECO:0000256" key="7">
    <source>
        <dbReference type="ARBA" id="ARBA00022840"/>
    </source>
</evidence>
<dbReference type="InterPro" id="IPR013750">
    <property type="entry name" value="GHMP_kinase_C_dom"/>
</dbReference>
<evidence type="ECO:0000259" key="11">
    <source>
        <dbReference type="Pfam" id="PF08544"/>
    </source>
</evidence>
<dbReference type="PIRSF" id="PIRSF010376">
    <property type="entry name" value="IspE"/>
    <property type="match status" value="1"/>
</dbReference>
<evidence type="ECO:0000256" key="9">
    <source>
        <dbReference type="HAMAP-Rule" id="MF_00061"/>
    </source>
</evidence>
<comment type="catalytic activity">
    <reaction evidence="9">
        <text>4-CDP-2-C-methyl-D-erythritol + ATP = 4-CDP-2-C-methyl-D-erythritol 2-phosphate + ADP + H(+)</text>
        <dbReference type="Rhea" id="RHEA:18437"/>
        <dbReference type="ChEBI" id="CHEBI:15378"/>
        <dbReference type="ChEBI" id="CHEBI:30616"/>
        <dbReference type="ChEBI" id="CHEBI:57823"/>
        <dbReference type="ChEBI" id="CHEBI:57919"/>
        <dbReference type="ChEBI" id="CHEBI:456216"/>
        <dbReference type="EC" id="2.7.1.148"/>
    </reaction>
</comment>
<dbReference type="Gene3D" id="3.30.230.10">
    <property type="match status" value="1"/>
</dbReference>
<dbReference type="InterPro" id="IPR006204">
    <property type="entry name" value="GHMP_kinase_N_dom"/>
</dbReference>
<evidence type="ECO:0000256" key="3">
    <source>
        <dbReference type="ARBA" id="ARBA00017473"/>
    </source>
</evidence>
<dbReference type="PANTHER" id="PTHR43527">
    <property type="entry name" value="4-DIPHOSPHOCYTIDYL-2-C-METHYL-D-ERYTHRITOL KINASE, CHLOROPLASTIC"/>
    <property type="match status" value="1"/>
</dbReference>
<dbReference type="GO" id="GO:0050515">
    <property type="term" value="F:4-(cytidine 5'-diphospho)-2-C-methyl-D-erythritol kinase activity"/>
    <property type="evidence" value="ECO:0007669"/>
    <property type="project" value="UniProtKB-UniRule"/>
</dbReference>
<dbReference type="AlphaFoldDB" id="A0A437PPQ6"/>
<feature type="binding site" evidence="9">
    <location>
        <begin position="90"/>
        <end position="100"/>
    </location>
    <ligand>
        <name>ATP</name>
        <dbReference type="ChEBI" id="CHEBI:30616"/>
    </ligand>
</feature>
<feature type="domain" description="GHMP kinase N-terminal" evidence="10">
    <location>
        <begin position="63"/>
        <end position="136"/>
    </location>
</feature>
<dbReference type="InterPro" id="IPR004424">
    <property type="entry name" value="IspE"/>
</dbReference>
<feature type="active site" evidence="9">
    <location>
        <position position="132"/>
    </location>
</feature>
<proteinExistence type="inferred from homology"/>
<accession>A0A437PPQ6</accession>
<evidence type="ECO:0000256" key="4">
    <source>
        <dbReference type="ARBA" id="ARBA00022679"/>
    </source>
</evidence>